<gene>
    <name evidence="1" type="ORF">GCM10022380_22110</name>
</gene>
<protein>
    <submittedName>
        <fullName evidence="1">Uncharacterized protein</fullName>
    </submittedName>
</protein>
<organism evidence="1 2">
    <name type="scientific">Amycolatopsis tucumanensis</name>
    <dbReference type="NCBI Taxonomy" id="401106"/>
    <lineage>
        <taxon>Bacteria</taxon>
        <taxon>Bacillati</taxon>
        <taxon>Actinomycetota</taxon>
        <taxon>Actinomycetes</taxon>
        <taxon>Pseudonocardiales</taxon>
        <taxon>Pseudonocardiaceae</taxon>
        <taxon>Amycolatopsis</taxon>
    </lineage>
</organism>
<dbReference type="Proteomes" id="UP001501624">
    <property type="component" value="Unassembled WGS sequence"/>
</dbReference>
<keyword evidence="2" id="KW-1185">Reference proteome</keyword>
<proteinExistence type="predicted"/>
<evidence type="ECO:0000313" key="2">
    <source>
        <dbReference type="Proteomes" id="UP001501624"/>
    </source>
</evidence>
<sequence>MLAALPHKAARELRSVLRPLDERYLARAVADLELYRLRVLLF</sequence>
<accession>A0ABP7HUS4</accession>
<name>A0ABP7HUS4_9PSEU</name>
<evidence type="ECO:0000313" key="1">
    <source>
        <dbReference type="EMBL" id="GAA3804107.1"/>
    </source>
</evidence>
<comment type="caution">
    <text evidence="1">The sequence shown here is derived from an EMBL/GenBank/DDBJ whole genome shotgun (WGS) entry which is preliminary data.</text>
</comment>
<reference evidence="2" key="1">
    <citation type="journal article" date="2019" name="Int. J. Syst. Evol. Microbiol.">
        <title>The Global Catalogue of Microorganisms (GCM) 10K type strain sequencing project: providing services to taxonomists for standard genome sequencing and annotation.</title>
        <authorList>
            <consortium name="The Broad Institute Genomics Platform"/>
            <consortium name="The Broad Institute Genome Sequencing Center for Infectious Disease"/>
            <person name="Wu L."/>
            <person name="Ma J."/>
        </authorList>
    </citation>
    <scope>NUCLEOTIDE SEQUENCE [LARGE SCALE GENOMIC DNA]</scope>
    <source>
        <strain evidence="2">JCM 17017</strain>
    </source>
</reference>
<dbReference type="EMBL" id="BAABCM010000002">
    <property type="protein sequence ID" value="GAA3804107.1"/>
    <property type="molecule type" value="Genomic_DNA"/>
</dbReference>